<dbReference type="Gene3D" id="3.30.710.10">
    <property type="entry name" value="Potassium Channel Kv1.1, Chain A"/>
    <property type="match status" value="1"/>
</dbReference>
<dbReference type="PANTHER" id="PTHR47843:SF3">
    <property type="entry name" value="BTB DOMAIN-CONTAINING PROTEIN"/>
    <property type="match status" value="1"/>
</dbReference>
<evidence type="ECO:0000313" key="2">
    <source>
        <dbReference type="EMBL" id="KAK0514914.1"/>
    </source>
</evidence>
<dbReference type="Proteomes" id="UP001166286">
    <property type="component" value="Unassembled WGS sequence"/>
</dbReference>
<dbReference type="EMBL" id="JAFEKC020000004">
    <property type="protein sequence ID" value="KAK0514914.1"/>
    <property type="molecule type" value="Genomic_DNA"/>
</dbReference>
<evidence type="ECO:0000313" key="3">
    <source>
        <dbReference type="Proteomes" id="UP001166286"/>
    </source>
</evidence>
<reference evidence="2" key="1">
    <citation type="submission" date="2023-03" db="EMBL/GenBank/DDBJ databases">
        <title>Complete genome of Cladonia borealis.</title>
        <authorList>
            <person name="Park H."/>
        </authorList>
    </citation>
    <scope>NUCLEOTIDE SEQUENCE</scope>
    <source>
        <strain evidence="2">ANT050790</strain>
    </source>
</reference>
<dbReference type="InterPro" id="IPR011333">
    <property type="entry name" value="SKP1/BTB/POZ_sf"/>
</dbReference>
<name>A0AA39R729_9LECA</name>
<dbReference type="AlphaFoldDB" id="A0AA39R729"/>
<dbReference type="PROSITE" id="PS50097">
    <property type="entry name" value="BTB"/>
    <property type="match status" value="1"/>
</dbReference>
<comment type="caution">
    <text evidence="2">The sequence shown here is derived from an EMBL/GenBank/DDBJ whole genome shotgun (WGS) entry which is preliminary data.</text>
</comment>
<feature type="domain" description="BTB" evidence="1">
    <location>
        <begin position="65"/>
        <end position="136"/>
    </location>
</feature>
<dbReference type="Pfam" id="PF00651">
    <property type="entry name" value="BTB"/>
    <property type="match status" value="1"/>
</dbReference>
<dbReference type="PANTHER" id="PTHR47843">
    <property type="entry name" value="BTB DOMAIN-CONTAINING PROTEIN-RELATED"/>
    <property type="match status" value="1"/>
</dbReference>
<evidence type="ECO:0000259" key="1">
    <source>
        <dbReference type="PROSITE" id="PS50097"/>
    </source>
</evidence>
<proteinExistence type="predicted"/>
<sequence>MVSSIDRAYFERTSSRQPISTMQGITDVDNISKRKKHMSISREIAIPKTITFPTATTPTRHLFKTPITLNVGPALTPFPLHLEALLSISPFFTATFNPHYGFRESLTSSLSLPTHNPQDFEYFVQWLYTRTLTHESLDGPHPAYFRLIRLWKVADWLQVQGLKNAIVDEMARRADATNSVPTPDDTRNIFGEAVGEEIGKLRELMLDLFVWKKTDSLVQTHPDSWDEKFLRELVGRLKRKEGEGEAPWRNAQSRCQKYHEHNEWAPHCEGLSDNIVSATAKVARRRAITAKGNESS</sequence>
<organism evidence="2 3">
    <name type="scientific">Cladonia borealis</name>
    <dbReference type="NCBI Taxonomy" id="184061"/>
    <lineage>
        <taxon>Eukaryota</taxon>
        <taxon>Fungi</taxon>
        <taxon>Dikarya</taxon>
        <taxon>Ascomycota</taxon>
        <taxon>Pezizomycotina</taxon>
        <taxon>Lecanoromycetes</taxon>
        <taxon>OSLEUM clade</taxon>
        <taxon>Lecanoromycetidae</taxon>
        <taxon>Lecanorales</taxon>
        <taxon>Lecanorineae</taxon>
        <taxon>Cladoniaceae</taxon>
        <taxon>Cladonia</taxon>
    </lineage>
</organism>
<dbReference type="InterPro" id="IPR000210">
    <property type="entry name" value="BTB/POZ_dom"/>
</dbReference>
<protein>
    <recommendedName>
        <fullName evidence="1">BTB domain-containing protein</fullName>
    </recommendedName>
</protein>
<gene>
    <name evidence="2" type="ORF">JMJ35_002293</name>
</gene>
<accession>A0AA39R729</accession>
<dbReference type="SUPFAM" id="SSF54695">
    <property type="entry name" value="POZ domain"/>
    <property type="match status" value="1"/>
</dbReference>
<keyword evidence="3" id="KW-1185">Reference proteome</keyword>